<name>A0A2T4DRU3_9BACT</name>
<dbReference type="HAMAP" id="MF_00453">
    <property type="entry name" value="PEPCK_ATP"/>
    <property type="match status" value="1"/>
</dbReference>
<dbReference type="PROSITE" id="PS00532">
    <property type="entry name" value="PEPCK_ATP"/>
    <property type="match status" value="1"/>
</dbReference>
<evidence type="ECO:0000313" key="12">
    <source>
        <dbReference type="Proteomes" id="UP000240608"/>
    </source>
</evidence>
<feature type="binding site" evidence="10">
    <location>
        <position position="202"/>
    </location>
    <ligand>
        <name>substrate</name>
    </ligand>
</feature>
<keyword evidence="10" id="KW-0464">Manganese</keyword>
<evidence type="ECO:0000256" key="9">
    <source>
        <dbReference type="ARBA" id="ARBA00047371"/>
    </source>
</evidence>
<protein>
    <recommendedName>
        <fullName evidence="3 10">Phosphoenolpyruvate carboxykinase (ATP)</fullName>
        <shortName evidence="10">PCK</shortName>
        <shortName evidence="10">PEP carboxykinase</shortName>
        <shortName evidence="10">PEPCK</shortName>
        <ecNumber evidence="3 10">4.1.1.49</ecNumber>
    </recommendedName>
</protein>
<dbReference type="Pfam" id="PF01293">
    <property type="entry name" value="PEPCK_ATP"/>
    <property type="match status" value="1"/>
</dbReference>
<feature type="binding site" evidence="10">
    <location>
        <position position="222"/>
    </location>
    <ligand>
        <name>Mn(2+)</name>
        <dbReference type="ChEBI" id="CHEBI:29035"/>
    </ligand>
</feature>
<dbReference type="GO" id="GO:0046872">
    <property type="term" value="F:metal ion binding"/>
    <property type="evidence" value="ECO:0007669"/>
    <property type="project" value="UniProtKB-KW"/>
</dbReference>
<dbReference type="CDD" id="cd00484">
    <property type="entry name" value="PEPCK_ATP"/>
    <property type="match status" value="1"/>
</dbReference>
<evidence type="ECO:0000256" key="3">
    <source>
        <dbReference type="ARBA" id="ARBA00012363"/>
    </source>
</evidence>
<keyword evidence="5 10" id="KW-0547">Nucleotide-binding</keyword>
<dbReference type="Proteomes" id="UP000240608">
    <property type="component" value="Unassembled WGS sequence"/>
</dbReference>
<comment type="catalytic activity">
    <reaction evidence="9 10">
        <text>oxaloacetate + ATP = phosphoenolpyruvate + ADP + CO2</text>
        <dbReference type="Rhea" id="RHEA:18617"/>
        <dbReference type="ChEBI" id="CHEBI:16452"/>
        <dbReference type="ChEBI" id="CHEBI:16526"/>
        <dbReference type="ChEBI" id="CHEBI:30616"/>
        <dbReference type="ChEBI" id="CHEBI:58702"/>
        <dbReference type="ChEBI" id="CHEBI:456216"/>
        <dbReference type="EC" id="4.1.1.49"/>
    </reaction>
</comment>
<dbReference type="InterPro" id="IPR015994">
    <property type="entry name" value="PEPCK_ATP_CS"/>
</dbReference>
<organism evidence="11 12">
    <name type="scientific">Marivirga lumbricoides</name>
    <dbReference type="NCBI Taxonomy" id="1046115"/>
    <lineage>
        <taxon>Bacteria</taxon>
        <taxon>Pseudomonadati</taxon>
        <taxon>Bacteroidota</taxon>
        <taxon>Cytophagia</taxon>
        <taxon>Cytophagales</taxon>
        <taxon>Marivirgaceae</taxon>
        <taxon>Marivirga</taxon>
    </lineage>
</organism>
<comment type="cofactor">
    <cofactor evidence="10">
        <name>Mn(2+)</name>
        <dbReference type="ChEBI" id="CHEBI:29035"/>
    </cofactor>
    <text evidence="10">Binds 1 Mn(2+) ion per subunit.</text>
</comment>
<dbReference type="Gene3D" id="3.90.228.20">
    <property type="match status" value="1"/>
</dbReference>
<dbReference type="SUPFAM" id="SSF68923">
    <property type="entry name" value="PEP carboxykinase N-terminal domain"/>
    <property type="match status" value="1"/>
</dbReference>
<comment type="similarity">
    <text evidence="2 10">Belongs to the phosphoenolpyruvate carboxykinase (ATP) family.</text>
</comment>
<feature type="binding site" evidence="10">
    <location>
        <position position="202"/>
    </location>
    <ligand>
        <name>ATP</name>
        <dbReference type="ChEBI" id="CHEBI:30616"/>
    </ligand>
</feature>
<evidence type="ECO:0000256" key="8">
    <source>
        <dbReference type="ARBA" id="ARBA00023239"/>
    </source>
</evidence>
<feature type="binding site" evidence="10">
    <location>
        <position position="222"/>
    </location>
    <ligand>
        <name>ATP</name>
        <dbReference type="ChEBI" id="CHEBI:30616"/>
    </ligand>
</feature>
<dbReference type="Gene3D" id="3.40.449.10">
    <property type="entry name" value="Phosphoenolpyruvate Carboxykinase, domain 1"/>
    <property type="match status" value="1"/>
</dbReference>
<dbReference type="Gene3D" id="2.170.8.10">
    <property type="entry name" value="Phosphoenolpyruvate Carboxykinase, domain 2"/>
    <property type="match status" value="1"/>
</dbReference>
<keyword evidence="11" id="KW-0418">Kinase</keyword>
<feature type="binding site" evidence="10">
    <location>
        <position position="61"/>
    </location>
    <ligand>
        <name>substrate</name>
    </ligand>
</feature>
<gene>
    <name evidence="10 11" type="primary">pckA</name>
    <name evidence="11" type="ORF">C9994_07175</name>
</gene>
<dbReference type="PIRSF" id="PIRSF006294">
    <property type="entry name" value="PEP_crbxkin"/>
    <property type="match status" value="1"/>
</dbReference>
<dbReference type="GO" id="GO:0006094">
    <property type="term" value="P:gluconeogenesis"/>
    <property type="evidence" value="ECO:0007669"/>
    <property type="project" value="UniProtKB-UniRule"/>
</dbReference>
<keyword evidence="10" id="KW-0479">Metal-binding</keyword>
<feature type="binding site" evidence="10">
    <location>
        <position position="324"/>
    </location>
    <ligand>
        <name>substrate</name>
    </ligand>
</feature>
<dbReference type="PANTHER" id="PTHR30031:SF0">
    <property type="entry name" value="PHOSPHOENOLPYRUVATE CARBOXYKINASE (ATP)"/>
    <property type="match status" value="1"/>
</dbReference>
<keyword evidence="10" id="KW-0963">Cytoplasm</keyword>
<keyword evidence="8 10" id="KW-0456">Lyase</keyword>
<evidence type="ECO:0000256" key="7">
    <source>
        <dbReference type="ARBA" id="ARBA00022840"/>
    </source>
</evidence>
<dbReference type="AlphaFoldDB" id="A0A2T4DRU3"/>
<evidence type="ECO:0000256" key="5">
    <source>
        <dbReference type="ARBA" id="ARBA00022741"/>
    </source>
</evidence>
<feature type="binding site" evidence="10">
    <location>
        <position position="196"/>
    </location>
    <ligand>
        <name>substrate</name>
    </ligand>
</feature>
<feature type="binding site" evidence="10">
    <location>
        <position position="259"/>
    </location>
    <ligand>
        <name>Mn(2+)</name>
        <dbReference type="ChEBI" id="CHEBI:29035"/>
    </ligand>
</feature>
<dbReference type="EC" id="4.1.1.49" evidence="3 10"/>
<reference evidence="11 12" key="1">
    <citation type="submission" date="2018-03" db="EMBL/GenBank/DDBJ databases">
        <title>Cross-interface Injection: A General Nanoliter Liquid Handling Method Applied to Single Cells Genome Amplification Automated Nanoliter Liquid Handling Applied to Single Cell Multiple Displacement Amplification.</title>
        <authorList>
            <person name="Yun J."/>
            <person name="Xu P."/>
            <person name="Xu J."/>
            <person name="Dai X."/>
            <person name="Wang Y."/>
            <person name="Zheng X."/>
            <person name="Cao C."/>
            <person name="Yi Q."/>
            <person name="Zhu Y."/>
            <person name="Wang L."/>
            <person name="Dong Z."/>
            <person name="Huang Y."/>
            <person name="Huang L."/>
            <person name="Du W."/>
        </authorList>
    </citation>
    <scope>NUCLEOTIDE SEQUENCE [LARGE SCALE GENOMIC DNA]</scope>
    <source>
        <strain evidence="11 12">Z-D1-2</strain>
    </source>
</reference>
<feature type="binding site" evidence="10">
    <location>
        <position position="449"/>
    </location>
    <ligand>
        <name>ATP</name>
        <dbReference type="ChEBI" id="CHEBI:30616"/>
    </ligand>
</feature>
<keyword evidence="4 10" id="KW-0312">Gluconeogenesis</keyword>
<feature type="binding site" evidence="10">
    <location>
        <position position="202"/>
    </location>
    <ligand>
        <name>Mn(2+)</name>
        <dbReference type="ChEBI" id="CHEBI:29035"/>
    </ligand>
</feature>
<dbReference type="SUPFAM" id="SSF53795">
    <property type="entry name" value="PEP carboxykinase-like"/>
    <property type="match status" value="1"/>
</dbReference>
<dbReference type="InterPro" id="IPR008210">
    <property type="entry name" value="PEP_carboxykinase_N"/>
</dbReference>
<feature type="binding site" evidence="10">
    <location>
        <begin position="238"/>
        <end position="246"/>
    </location>
    <ligand>
        <name>ATP</name>
        <dbReference type="ChEBI" id="CHEBI:30616"/>
    </ligand>
</feature>
<dbReference type="InterPro" id="IPR001272">
    <property type="entry name" value="PEP_carboxykinase_ATP"/>
</dbReference>
<evidence type="ECO:0000256" key="2">
    <source>
        <dbReference type="ARBA" id="ARBA00006052"/>
    </source>
</evidence>
<dbReference type="UniPathway" id="UPA00138"/>
<feature type="binding site" evidence="10">
    <location>
        <position position="287"/>
    </location>
    <ligand>
        <name>ATP</name>
        <dbReference type="ChEBI" id="CHEBI:30616"/>
    </ligand>
</feature>
<comment type="function">
    <text evidence="10">Involved in the gluconeogenesis. Catalyzes the conversion of oxaloacetate (OAA) to phosphoenolpyruvate (PEP) through direct phosphoryl transfer between the nucleoside triphosphate and OAA.</text>
</comment>
<proteinExistence type="inferred from homology"/>
<dbReference type="InterPro" id="IPR013035">
    <property type="entry name" value="PEP_carboxykinase_C"/>
</dbReference>
<feature type="binding site" evidence="10">
    <location>
        <begin position="443"/>
        <end position="444"/>
    </location>
    <ligand>
        <name>ATP</name>
        <dbReference type="ChEBI" id="CHEBI:30616"/>
    </ligand>
</feature>
<comment type="caution">
    <text evidence="11">The sequence shown here is derived from an EMBL/GenBank/DDBJ whole genome shotgun (WGS) entry which is preliminary data.</text>
</comment>
<feature type="binding site" evidence="10">
    <location>
        <position position="324"/>
    </location>
    <ligand>
        <name>ATP</name>
        <dbReference type="ChEBI" id="CHEBI:30616"/>
    </ligand>
</feature>
<evidence type="ECO:0000256" key="4">
    <source>
        <dbReference type="ARBA" id="ARBA00022432"/>
    </source>
</evidence>
<dbReference type="GO" id="GO:0005829">
    <property type="term" value="C:cytosol"/>
    <property type="evidence" value="ECO:0007669"/>
    <property type="project" value="TreeGrafter"/>
</dbReference>
<dbReference type="NCBIfam" id="NF006820">
    <property type="entry name" value="PRK09344.1-2"/>
    <property type="match status" value="1"/>
</dbReference>
<evidence type="ECO:0000256" key="10">
    <source>
        <dbReference type="HAMAP-Rule" id="MF_00453"/>
    </source>
</evidence>
<keyword evidence="11" id="KW-0808">Transferase</keyword>
<comment type="pathway">
    <text evidence="1 10">Carbohydrate biosynthesis; gluconeogenesis.</text>
</comment>
<sequence>MKKVNLQSLLQSIEHLGIHNARGIQWNLEPAELIEESVTNGDGVLADNGALVCNTGKFTGRSPKDRYIVRDQNTEDKVWWGNINIPFEPEKFDRLYEKMVDFLGGKKLYVRDAAAGADPDHRLRIRVIDTQAWHNLFCYNMFLRLEEEELKDFEPDFTILAVPGFKANPEEDGTRAENFAVINFTKKLILVGGTGYTGETKKGVFSVLNFLLPDKEHILSMHCSANMGKEGDTAIFFGLSGTGKTTLSADPNRYLIGDDEHGWTDKGIFNFEGGCYAKVIDLTREKEPEIWDAIKFGAILENTKFYKGTRKVDYTNKEITENTRVSYPIEHIANAKQPSVGGIPKNIFFLTCDAFGVLPPISKLTVGQAMYHFISGYTAKVAGTETGITEPKPVFSACFGSPFMPLHPTRYAELLGEKMAQHDVNVWLINTGWSGGAYGKGARIKLNYTRAMITAALQGKLDNVKYQEHTVFGVRVPQECPDVPVTILNPVDTWADPDQYYDKAEYLAEMFIENFSKFEEFANDDILKGAPHTGKVDI</sequence>
<comment type="subcellular location">
    <subcellularLocation>
        <location evidence="10">Cytoplasm</location>
    </subcellularLocation>
</comment>
<dbReference type="PANTHER" id="PTHR30031">
    <property type="entry name" value="PHOSPHOENOLPYRUVATE CARBOXYKINASE ATP"/>
    <property type="match status" value="1"/>
</dbReference>
<accession>A0A2T4DRU3</accession>
<keyword evidence="11" id="KW-0670">Pyruvate</keyword>
<evidence type="ECO:0000313" key="11">
    <source>
        <dbReference type="EMBL" id="PTB96486.1"/>
    </source>
</evidence>
<evidence type="ECO:0000256" key="1">
    <source>
        <dbReference type="ARBA" id="ARBA00004742"/>
    </source>
</evidence>
<dbReference type="EMBL" id="PYVU01000049">
    <property type="protein sequence ID" value="PTB96486.1"/>
    <property type="molecule type" value="Genomic_DNA"/>
</dbReference>
<keyword evidence="6 10" id="KW-0210">Decarboxylase</keyword>
<dbReference type="NCBIfam" id="TIGR00224">
    <property type="entry name" value="pckA"/>
    <property type="match status" value="1"/>
</dbReference>
<dbReference type="GO" id="GO:0016301">
    <property type="term" value="F:kinase activity"/>
    <property type="evidence" value="ECO:0007669"/>
    <property type="project" value="UniProtKB-KW"/>
</dbReference>
<dbReference type="GO" id="GO:0005524">
    <property type="term" value="F:ATP binding"/>
    <property type="evidence" value="ECO:0007669"/>
    <property type="project" value="UniProtKB-UniRule"/>
</dbReference>
<dbReference type="NCBIfam" id="NF006821">
    <property type="entry name" value="PRK09344.1-3"/>
    <property type="match status" value="1"/>
</dbReference>
<keyword evidence="7 10" id="KW-0067">ATP-binding</keyword>
<dbReference type="GO" id="GO:0004612">
    <property type="term" value="F:phosphoenolpyruvate carboxykinase (ATP) activity"/>
    <property type="evidence" value="ECO:0007669"/>
    <property type="project" value="UniProtKB-UniRule"/>
</dbReference>
<evidence type="ECO:0000256" key="6">
    <source>
        <dbReference type="ARBA" id="ARBA00022793"/>
    </source>
</evidence>
<dbReference type="FunFam" id="2.170.8.10:FF:000001">
    <property type="entry name" value="Phosphoenolpyruvate carboxykinase (ATP)"/>
    <property type="match status" value="1"/>
</dbReference>